<reference evidence="2 3" key="1">
    <citation type="journal article" date="2019" name="Sci. Rep.">
        <title>Orb-weaving spider Araneus ventricosus genome elucidates the spidroin gene catalogue.</title>
        <authorList>
            <person name="Kono N."/>
            <person name="Nakamura H."/>
            <person name="Ohtoshi R."/>
            <person name="Moran D.A.P."/>
            <person name="Shinohara A."/>
            <person name="Yoshida Y."/>
            <person name="Fujiwara M."/>
            <person name="Mori M."/>
            <person name="Tomita M."/>
            <person name="Arakawa K."/>
        </authorList>
    </citation>
    <scope>NUCLEOTIDE SEQUENCE [LARGE SCALE GENOMIC DNA]</scope>
</reference>
<dbReference type="InterPro" id="IPR036397">
    <property type="entry name" value="RNaseH_sf"/>
</dbReference>
<evidence type="ECO:0008006" key="4">
    <source>
        <dbReference type="Google" id="ProtNLM"/>
    </source>
</evidence>
<gene>
    <name evidence="1" type="ORF">AVEN_262424_1</name>
    <name evidence="2" type="ORF">AVEN_40436_1</name>
</gene>
<dbReference type="Proteomes" id="UP000499080">
    <property type="component" value="Unassembled WGS sequence"/>
</dbReference>
<sequence>MAIGLDHFMRFQREGNYFLFRIITGDRMWVQKFTPEIKSASMMRKHPSSFVMKNFKMAHSTGKVMLTVFWNAKGVILIDFLSSGTINAARCCDTLTKLKSAIRRQRPGSSVEGFCSWTIT</sequence>
<dbReference type="PANTHER" id="PTHR46060">
    <property type="entry name" value="MARINER MOS1 TRANSPOSASE-LIKE PROTEIN"/>
    <property type="match status" value="1"/>
</dbReference>
<keyword evidence="3" id="KW-1185">Reference proteome</keyword>
<dbReference type="EMBL" id="BGPR01235212">
    <property type="protein sequence ID" value="GBL90166.1"/>
    <property type="molecule type" value="Genomic_DNA"/>
</dbReference>
<name>A0A4Y2BDD2_ARAVE</name>
<evidence type="ECO:0000313" key="1">
    <source>
        <dbReference type="EMBL" id="GBL90166.1"/>
    </source>
</evidence>
<dbReference type="AlphaFoldDB" id="A0A4Y2BDD2"/>
<dbReference type="Pfam" id="PF01359">
    <property type="entry name" value="Transposase_1"/>
    <property type="match status" value="1"/>
</dbReference>
<evidence type="ECO:0000313" key="3">
    <source>
        <dbReference type="Proteomes" id="UP000499080"/>
    </source>
</evidence>
<evidence type="ECO:0000313" key="2">
    <source>
        <dbReference type="EMBL" id="GBL90210.1"/>
    </source>
</evidence>
<dbReference type="PANTHER" id="PTHR46060:SF1">
    <property type="entry name" value="MARINER MOS1 TRANSPOSASE-LIKE PROTEIN"/>
    <property type="match status" value="1"/>
</dbReference>
<organism evidence="2 3">
    <name type="scientific">Araneus ventricosus</name>
    <name type="common">Orbweaver spider</name>
    <name type="synonym">Epeira ventricosa</name>
    <dbReference type="NCBI Taxonomy" id="182803"/>
    <lineage>
        <taxon>Eukaryota</taxon>
        <taxon>Metazoa</taxon>
        <taxon>Ecdysozoa</taxon>
        <taxon>Arthropoda</taxon>
        <taxon>Chelicerata</taxon>
        <taxon>Arachnida</taxon>
        <taxon>Araneae</taxon>
        <taxon>Araneomorphae</taxon>
        <taxon>Entelegynae</taxon>
        <taxon>Araneoidea</taxon>
        <taxon>Araneidae</taxon>
        <taxon>Araneus</taxon>
    </lineage>
</organism>
<dbReference type="EMBL" id="BGPR01235227">
    <property type="protein sequence ID" value="GBL90210.1"/>
    <property type="molecule type" value="Genomic_DNA"/>
</dbReference>
<proteinExistence type="predicted"/>
<comment type="caution">
    <text evidence="2">The sequence shown here is derived from an EMBL/GenBank/DDBJ whole genome shotgun (WGS) entry which is preliminary data.</text>
</comment>
<dbReference type="GO" id="GO:0003676">
    <property type="term" value="F:nucleic acid binding"/>
    <property type="evidence" value="ECO:0007669"/>
    <property type="project" value="InterPro"/>
</dbReference>
<dbReference type="InterPro" id="IPR001888">
    <property type="entry name" value="Transposase_1"/>
</dbReference>
<accession>A0A4Y2BDD2</accession>
<dbReference type="InterPro" id="IPR052709">
    <property type="entry name" value="Transposase-MT_Hybrid"/>
</dbReference>
<protein>
    <recommendedName>
        <fullName evidence="4">Mariner Mos1 transposase</fullName>
    </recommendedName>
</protein>
<dbReference type="OrthoDB" id="6433790at2759"/>
<dbReference type="Gene3D" id="3.30.420.10">
    <property type="entry name" value="Ribonuclease H-like superfamily/Ribonuclease H"/>
    <property type="match status" value="1"/>
</dbReference>